<keyword evidence="1" id="KW-0472">Membrane</keyword>
<feature type="transmembrane region" description="Helical" evidence="1">
    <location>
        <begin position="103"/>
        <end position="125"/>
    </location>
</feature>
<dbReference type="Proteomes" id="UP000248852">
    <property type="component" value="Segment"/>
</dbReference>
<sequence length="138" mass="14569">MKTSMFTYLALLLLSLVAIKADNNCFTCELPAYNCYSSCSVVQSYINCLDQACQQCDAETQMAQACQDAVAGLNSQCPLMNCGLSCDALNGCGGGSDGLATKWIVIIAVGGAAGLLIVAAAFIFIRRRNSANYTRIGK</sequence>
<dbReference type="EMBL" id="MG011689">
    <property type="protein sequence ID" value="AVK75034.1"/>
    <property type="molecule type" value="Genomic_DNA"/>
</dbReference>
<proteinExistence type="predicted"/>
<dbReference type="CDD" id="cd12087">
    <property type="entry name" value="TM_EGFR-like"/>
    <property type="match status" value="1"/>
</dbReference>
<dbReference type="GeneID" id="36844175"/>
<gene>
    <name evidence="2" type="ORF">pqer_cds_612</name>
</gene>
<keyword evidence="1" id="KW-1133">Transmembrane helix</keyword>
<dbReference type="RefSeq" id="YP_009483303.1">
    <property type="nucleotide sequence ID" value="NC_037667.1"/>
</dbReference>
<evidence type="ECO:0000256" key="1">
    <source>
        <dbReference type="SAM" id="Phobius"/>
    </source>
</evidence>
<dbReference type="KEGG" id="vg:36844175"/>
<protein>
    <submittedName>
        <fullName evidence="2">TM EGFR-like domain containing protein</fullName>
    </submittedName>
</protein>
<name>A0A2U7U9C7_9VIRU</name>
<accession>A0A2U7U9C7</accession>
<organism evidence="2">
    <name type="scientific">Pandoravirus quercus</name>
    <dbReference type="NCBI Taxonomy" id="2107709"/>
    <lineage>
        <taxon>Viruses</taxon>
        <taxon>Pandoravirus</taxon>
    </lineage>
</organism>
<evidence type="ECO:0000313" key="2">
    <source>
        <dbReference type="EMBL" id="AVK75034.1"/>
    </source>
</evidence>
<reference evidence="2" key="1">
    <citation type="journal article" date="2018" name="Nat. Commun.">
        <title>Diversity and evolution of the emerging Pandoraviridae family.</title>
        <authorList>
            <person name="Legendre M."/>
            <person name="Fabre E."/>
            <person name="Poirot O."/>
            <person name="Jeudy S."/>
            <person name="Lartigue A."/>
            <person name="Alempic J.M."/>
            <person name="Beucher L."/>
            <person name="Philippe N."/>
            <person name="Bertaux L."/>
            <person name="Christo-Foroux E."/>
            <person name="Labadie K."/>
            <person name="Coute Y."/>
            <person name="Abergel C."/>
            <person name="Claverie J.M."/>
        </authorList>
    </citation>
    <scope>NUCLEOTIDE SEQUENCE [LARGE SCALE GENOMIC DNA]</scope>
    <source>
        <strain evidence="2">Quercus</strain>
    </source>
</reference>
<keyword evidence="1" id="KW-0812">Transmembrane</keyword>